<proteinExistence type="predicted"/>
<protein>
    <submittedName>
        <fullName evidence="1">Uncharacterized protein</fullName>
    </submittedName>
</protein>
<reference evidence="1 2" key="1">
    <citation type="submission" date="2014-04" db="EMBL/GenBank/DDBJ databases">
        <authorList>
            <consortium name="DOE Joint Genome Institute"/>
            <person name="Kuo A."/>
            <person name="Kohler A."/>
            <person name="Nagy L.G."/>
            <person name="Floudas D."/>
            <person name="Copeland A."/>
            <person name="Barry K.W."/>
            <person name="Cichocki N."/>
            <person name="Veneault-Fourrey C."/>
            <person name="LaButti K."/>
            <person name="Lindquist E.A."/>
            <person name="Lipzen A."/>
            <person name="Lundell T."/>
            <person name="Morin E."/>
            <person name="Murat C."/>
            <person name="Sun H."/>
            <person name="Tunlid A."/>
            <person name="Henrissat B."/>
            <person name="Grigoriev I.V."/>
            <person name="Hibbett D.S."/>
            <person name="Martin F."/>
            <person name="Nordberg H.P."/>
            <person name="Cantor M.N."/>
            <person name="Hua S.X."/>
        </authorList>
    </citation>
    <scope>NUCLEOTIDE SEQUENCE [LARGE SCALE GENOMIC DNA]</scope>
    <source>
        <strain evidence="1 2">Foug A</strain>
    </source>
</reference>
<dbReference type="Proteomes" id="UP000053989">
    <property type="component" value="Unassembled WGS sequence"/>
</dbReference>
<dbReference type="EMBL" id="KN822118">
    <property type="protein sequence ID" value="KIM56372.1"/>
    <property type="molecule type" value="Genomic_DNA"/>
</dbReference>
<reference evidence="2" key="2">
    <citation type="submission" date="2015-01" db="EMBL/GenBank/DDBJ databases">
        <title>Evolutionary Origins and Diversification of the Mycorrhizal Mutualists.</title>
        <authorList>
            <consortium name="DOE Joint Genome Institute"/>
            <consortium name="Mycorrhizal Genomics Consortium"/>
            <person name="Kohler A."/>
            <person name="Kuo A."/>
            <person name="Nagy L.G."/>
            <person name="Floudas D."/>
            <person name="Copeland A."/>
            <person name="Barry K.W."/>
            <person name="Cichocki N."/>
            <person name="Veneault-Fourrey C."/>
            <person name="LaButti K."/>
            <person name="Lindquist E.A."/>
            <person name="Lipzen A."/>
            <person name="Lundell T."/>
            <person name="Morin E."/>
            <person name="Murat C."/>
            <person name="Riley R."/>
            <person name="Ohm R."/>
            <person name="Sun H."/>
            <person name="Tunlid A."/>
            <person name="Henrissat B."/>
            <person name="Grigoriev I.V."/>
            <person name="Hibbett D.S."/>
            <person name="Martin F."/>
        </authorList>
    </citation>
    <scope>NUCLEOTIDE SEQUENCE [LARGE SCALE GENOMIC DNA]</scope>
    <source>
        <strain evidence="2">Foug A</strain>
    </source>
</reference>
<dbReference type="HOGENOM" id="CLU_2741503_0_0_1"/>
<evidence type="ECO:0000313" key="1">
    <source>
        <dbReference type="EMBL" id="KIM56372.1"/>
    </source>
</evidence>
<dbReference type="AlphaFoldDB" id="A0A0C2ZV36"/>
<name>A0A0C2ZV36_9AGAM</name>
<accession>A0A0C2ZV36</accession>
<organism evidence="1 2">
    <name type="scientific">Scleroderma citrinum Foug A</name>
    <dbReference type="NCBI Taxonomy" id="1036808"/>
    <lineage>
        <taxon>Eukaryota</taxon>
        <taxon>Fungi</taxon>
        <taxon>Dikarya</taxon>
        <taxon>Basidiomycota</taxon>
        <taxon>Agaricomycotina</taxon>
        <taxon>Agaricomycetes</taxon>
        <taxon>Agaricomycetidae</taxon>
        <taxon>Boletales</taxon>
        <taxon>Sclerodermatineae</taxon>
        <taxon>Sclerodermataceae</taxon>
        <taxon>Scleroderma</taxon>
    </lineage>
</organism>
<dbReference type="InParanoid" id="A0A0C2ZV36"/>
<gene>
    <name evidence="1" type="ORF">SCLCIDRAFT_244488</name>
</gene>
<keyword evidence="2" id="KW-1185">Reference proteome</keyword>
<evidence type="ECO:0000313" key="2">
    <source>
        <dbReference type="Proteomes" id="UP000053989"/>
    </source>
</evidence>
<sequence length="71" mass="8173">MHLPKLHQLALSSSSSLWSLQGIRIFGKTRLSGVWLCTFFRECLYVCIQALLTRPSGFHTVRHSQRRRATS</sequence>